<evidence type="ECO:0000313" key="3">
    <source>
        <dbReference type="Proteomes" id="UP000760494"/>
    </source>
</evidence>
<dbReference type="Proteomes" id="UP000760494">
    <property type="component" value="Unassembled WGS sequence"/>
</dbReference>
<sequence>MSSSEAKIESYPLASIKSWQRGLPVVCDKGESKEFVLRLTVDGDGLNKIEKLESWPEYSQVRSNAFAYLFVLPSQAEDSHIDFKFGRAFLRKSLRFGFGEFWDTPTPLKNGLSMFATPFNRYGAVRFRTVDLCNITGLTFFYFRGYMMGIHAHTADSPTATSTLDEISAIDPKYLIWAYVPISSKDSLVRIGVRDSLDLCLLPAFKKPTVLISTKLAGDFVLGPDYKYAMKEYLSAKDPSVFVYNVPYNRYHSMYGAVNDNKGDEPLAPFPRTYATGGCPPYRGRIYSQAPAKDIVHVDVYYEEATGYCRGLLLEYANGAQMALGQCRVGIDPFKSFDKPNWLCYAYSSNGKTFNRIGQCKIECSTGSDTHDHDQSERKMSDADSLGDSQSEAESMIVESDEDTSDWDAVHVAIRSTCGLCSQSIDPYDCAIALLNSQGHRHGTRPGYCTRRFQFPQGRKMIVKGDSFPLCSEEPCRDCKGSPESVTMHSECYCFFLQTYHDKPALDRVWVAAAWRIPWVVRSSQSMPNIGFIEPGLVSISSSAAEALGIPQLATLPSEVLQLIAAYSRGSLVWRYPTIKARAEELSRFDESSSDDDDMLYNLGTVKKWRRGQDAEFDENPSESFVFRLTLDSHGLLDIERLPDWPEYRSCRYQTYKYFFIDSDEAERTWIYFRFGHARMKLSPSLSRPVQLWDIPSPPSPRTKGLEVLLFPRRVDATCIRTLDLRNITGITFFYYRGTLMGLHAHTLEDPTALTTVRDILSDYEPYLVWIYMPIAHGDRIMRFGLRTWRNDREEPANHHMALLMTTKLAGDFSLGPNFNEEDMNYIFQGTPAVLFHNTPAKGGITLLGLAGGKTQERLRAPRFPIIALSIDQLINGGDAITVDISLKNAVRIDIFTERSTGYLRGFILEYENGAQSRDMSDHSSPDAPQSPRDLSYDPDRYDWEDFARAGDDWEDQDRHICLHDQCDLCLLDMAPDDLAIAVTCETHLRPSYCTKLFRFPAGKEEFQPDGERWILCWDAKCNQSSEVVTMHASCYQLFFQHYTHDNPLKDNSLVSVSPSIAESLGIPQLAQLPPSLVQDIRSMSPDSQVWAYLAIKDRAEGISSAAGRDDLSCMLDKVESWTRDEGAPVMSDSFAGDWSFRVSIDRRGIRNIERIFGISSYAGWRSESLAFALIPPDQAMRSCVDFRLGAARLDLWGGRSVLWDTPSPPLGGKVSWFTASGPSQLSNVRLRMLDLRSTRGLTFFYAGSSLRAIHSHTPRFPTALTTYARLPEHDRKHVVWAHVPISPNDRVIGLGIRTSGTKGGFASPSVLIRTELAGDIVIGPQPKPVHHDLPLVLIKDYSCDIIPEFFAYSLPDINGEYMLLAVAGESCEPNAESTRRFPPRTLSTITHS</sequence>
<organism evidence="2 3">
    <name type="scientific">Fusarium fujikuroi</name>
    <name type="common">Bakanae and foot rot disease fungus</name>
    <name type="synonym">Gibberella fujikuroi</name>
    <dbReference type="NCBI Taxonomy" id="5127"/>
    <lineage>
        <taxon>Eukaryota</taxon>
        <taxon>Fungi</taxon>
        <taxon>Dikarya</taxon>
        <taxon>Ascomycota</taxon>
        <taxon>Pezizomycotina</taxon>
        <taxon>Sordariomycetes</taxon>
        <taxon>Hypocreomycetidae</taxon>
        <taxon>Hypocreales</taxon>
        <taxon>Nectriaceae</taxon>
        <taxon>Fusarium</taxon>
        <taxon>Fusarium fujikuroi species complex</taxon>
    </lineage>
</organism>
<evidence type="ECO:0000313" key="2">
    <source>
        <dbReference type="EMBL" id="VTT67446.1"/>
    </source>
</evidence>
<reference evidence="2" key="1">
    <citation type="submission" date="2019-05" db="EMBL/GenBank/DDBJ databases">
        <authorList>
            <person name="Piombo E."/>
        </authorList>
    </citation>
    <scope>NUCLEOTIDE SEQUENCE</scope>
    <source>
        <strain evidence="2">C2S</strain>
    </source>
</reference>
<name>A0A9Q9RQ80_FUSFU</name>
<evidence type="ECO:0000256" key="1">
    <source>
        <dbReference type="SAM" id="MobiDB-lite"/>
    </source>
</evidence>
<proteinExistence type="predicted"/>
<feature type="region of interest" description="Disordered" evidence="1">
    <location>
        <begin position="917"/>
        <end position="938"/>
    </location>
</feature>
<protein>
    <submittedName>
        <fullName evidence="2">Uncharacterized protein</fullName>
    </submittedName>
</protein>
<comment type="caution">
    <text evidence="2">The sequence shown here is derived from an EMBL/GenBank/DDBJ whole genome shotgun (WGS) entry which is preliminary data.</text>
</comment>
<feature type="compositionally biased region" description="Basic and acidic residues" evidence="1">
    <location>
        <begin position="369"/>
        <end position="382"/>
    </location>
</feature>
<feature type="region of interest" description="Disordered" evidence="1">
    <location>
        <begin position="367"/>
        <end position="397"/>
    </location>
</feature>
<dbReference type="EMBL" id="CABFJX010000212">
    <property type="protein sequence ID" value="VTT67446.1"/>
    <property type="molecule type" value="Genomic_DNA"/>
</dbReference>
<gene>
    <name evidence="2" type="ORF">C2S_6903</name>
</gene>
<accession>A0A9Q9RQ80</accession>